<proteinExistence type="predicted"/>
<reference evidence="1 2" key="1">
    <citation type="submission" date="2023-09" db="EMBL/GenBank/DDBJ databases">
        <title>Description of three actinobacteria isolated from air of manufacturing shop in a pharmaceutical factory.</title>
        <authorList>
            <person name="Zhang D.-F."/>
        </authorList>
    </citation>
    <scope>NUCLEOTIDE SEQUENCE [LARGE SCALE GENOMIC DNA]</scope>
    <source>
        <strain evidence="1 2">LY-0111</strain>
    </source>
</reference>
<comment type="caution">
    <text evidence="1">The sequence shown here is derived from an EMBL/GenBank/DDBJ whole genome shotgun (WGS) entry which is preliminary data.</text>
</comment>
<keyword evidence="2" id="KW-1185">Reference proteome</keyword>
<dbReference type="RefSeq" id="WP_310547190.1">
    <property type="nucleotide sequence ID" value="NZ_JAVKGR010000001.1"/>
</dbReference>
<dbReference type="EMBL" id="JAVKGR010000001">
    <property type="protein sequence ID" value="MDR8018205.1"/>
    <property type="molecule type" value="Genomic_DNA"/>
</dbReference>
<evidence type="ECO:0000313" key="1">
    <source>
        <dbReference type="EMBL" id="MDR8018205.1"/>
    </source>
</evidence>
<evidence type="ECO:0000313" key="2">
    <source>
        <dbReference type="Proteomes" id="UP001251870"/>
    </source>
</evidence>
<name>A0ABU2DPG2_9MICC</name>
<accession>A0ABU2DPG2</accession>
<protein>
    <submittedName>
        <fullName evidence="1">Uncharacterized protein</fullName>
    </submittedName>
</protein>
<sequence>MNTYVALPTGQDVADFLGQGGEHTGVSTLAQEHVPIVTAMARAYTRGNGFTADGVAEDIAAVITTAAARLVANPEQIHYSVGAVRYSGGFKGWSLAETMVLNRYRKRAS</sequence>
<organism evidence="1 2">
    <name type="scientific">Nesterenkonia aerolata</name>
    <dbReference type="NCBI Taxonomy" id="3074079"/>
    <lineage>
        <taxon>Bacteria</taxon>
        <taxon>Bacillati</taxon>
        <taxon>Actinomycetota</taxon>
        <taxon>Actinomycetes</taxon>
        <taxon>Micrococcales</taxon>
        <taxon>Micrococcaceae</taxon>
        <taxon>Nesterenkonia</taxon>
    </lineage>
</organism>
<dbReference type="Proteomes" id="UP001251870">
    <property type="component" value="Unassembled WGS sequence"/>
</dbReference>
<gene>
    <name evidence="1" type="ORF">RIL96_01310</name>
</gene>